<evidence type="ECO:0000259" key="1">
    <source>
        <dbReference type="Pfam" id="PF00882"/>
    </source>
</evidence>
<name>A0A9X2MF23_9FIRM</name>
<feature type="domain" description="Phospholipase C/D" evidence="1">
    <location>
        <begin position="12"/>
        <end position="173"/>
    </location>
</feature>
<dbReference type="EMBL" id="JANKBY010000491">
    <property type="protein sequence ID" value="MCR1824993.1"/>
    <property type="molecule type" value="Genomic_DNA"/>
</dbReference>
<dbReference type="AlphaFoldDB" id="A0A9X2MF23"/>
<sequence length="268" mass="30990">MEVVSMPGTYAHYAFGKKVLEQVDDEVSKIISKNIDLFFIGLHGPDIFFYYKPILYHNPTNKLGHSIHYEKANIFFEKSINIIKKSNDKEKSLAYAFGFLCHFMLDSECHPYINKTTKYENLSHTEIESEFDKLLINKEGKNPFSVDLTTHINADSTLAEVISPFFDTDTSKITRALKSMKFYNSIFNTPNKISRFIIFSGLKISALYNKLHGIFFNLDENPRCKNICLNIENLYDCSINKAANILEDFYTSIKNNSPLPQRLNRNFE</sequence>
<evidence type="ECO:0000313" key="2">
    <source>
        <dbReference type="EMBL" id="MCR1824993.1"/>
    </source>
</evidence>
<gene>
    <name evidence="2" type="ORF">NSA58_19715</name>
</gene>
<protein>
    <submittedName>
        <fullName evidence="2">Zinc dependent phospholipase C family protein</fullName>
    </submittedName>
</protein>
<evidence type="ECO:0000313" key="3">
    <source>
        <dbReference type="Proteomes" id="UP001140817"/>
    </source>
</evidence>
<dbReference type="Proteomes" id="UP001140817">
    <property type="component" value="Unassembled WGS sequence"/>
</dbReference>
<organism evidence="2 3">
    <name type="scientific">Terrisporobacter muris</name>
    <dbReference type="NCBI Taxonomy" id="2963284"/>
    <lineage>
        <taxon>Bacteria</taxon>
        <taxon>Bacillati</taxon>
        <taxon>Bacillota</taxon>
        <taxon>Clostridia</taxon>
        <taxon>Peptostreptococcales</taxon>
        <taxon>Peptostreptococcaceae</taxon>
        <taxon>Terrisporobacter</taxon>
    </lineage>
</organism>
<dbReference type="InterPro" id="IPR029002">
    <property type="entry name" value="PLPC/GPLD1"/>
</dbReference>
<accession>A0A9X2MF23</accession>
<proteinExistence type="predicted"/>
<keyword evidence="3" id="KW-1185">Reference proteome</keyword>
<dbReference type="Pfam" id="PF00882">
    <property type="entry name" value="Zn_dep_PLPC"/>
    <property type="match status" value="1"/>
</dbReference>
<comment type="caution">
    <text evidence="2">The sequence shown here is derived from an EMBL/GenBank/DDBJ whole genome shotgun (WGS) entry which is preliminary data.</text>
</comment>
<reference evidence="2" key="1">
    <citation type="submission" date="2022-07" db="EMBL/GenBank/DDBJ databases">
        <title>Enhanced cultured diversity of the mouse gut microbiota enables custom-made synthetic communities.</title>
        <authorList>
            <person name="Afrizal A."/>
        </authorList>
    </citation>
    <scope>NUCLEOTIDE SEQUENCE</scope>
    <source>
        <strain evidence="2">DSM 29186</strain>
    </source>
</reference>